<dbReference type="RefSeq" id="WP_073418831.1">
    <property type="nucleotide sequence ID" value="NZ_FQVX01000001.1"/>
</dbReference>
<evidence type="ECO:0000256" key="3">
    <source>
        <dbReference type="SAM" id="SignalP"/>
    </source>
</evidence>
<evidence type="ECO:0000313" key="6">
    <source>
        <dbReference type="Proteomes" id="UP000184471"/>
    </source>
</evidence>
<dbReference type="PANTHER" id="PTHR24260:SF147">
    <property type="entry name" value="EG:BACR7A4.3 PROTEIN-RELATED"/>
    <property type="match status" value="1"/>
</dbReference>
<keyword evidence="2" id="KW-0720">Serine protease</keyword>
<dbReference type="AlphaFoldDB" id="A0A1M5ETM5"/>
<dbReference type="PROSITE" id="PS00134">
    <property type="entry name" value="TRYPSIN_HIS"/>
    <property type="match status" value="1"/>
</dbReference>
<accession>A0A1M5ETM5</accession>
<dbReference type="InterPro" id="IPR001314">
    <property type="entry name" value="Peptidase_S1A"/>
</dbReference>
<feature type="domain" description="Peptidase S1" evidence="4">
    <location>
        <begin position="27"/>
        <end position="271"/>
    </location>
</feature>
<dbReference type="Proteomes" id="UP000184471">
    <property type="component" value="Unassembled WGS sequence"/>
</dbReference>
<dbReference type="InterPro" id="IPR033116">
    <property type="entry name" value="TRYPSIN_SER"/>
</dbReference>
<evidence type="ECO:0000259" key="4">
    <source>
        <dbReference type="PROSITE" id="PS50240"/>
    </source>
</evidence>
<keyword evidence="1" id="KW-1015">Disulfide bond</keyword>
<sequence length="271" mass="27770">MRHRRLFLTTALAAAVVTATASPAGAITFGQPDGHRHPEVGALLVDVDPGSPGPEAICSGTLIAPTVFLTAAHCTVEAEAGGAPIWVTFASDYDEDTPDATGAIAGTAHSHPEFGAPGGGADAHDIAVVLLASAPAGITPAQLPEAGLLDELGQRALRSQTFTAVGYGAVREDKTGGPHGLLDPEGIRRFALQTGLSLQKTWFTLSMQPSTGDGGTCYGDSGGPHFLGGVTSHLLVSLTVTGDAMCRATDRTYRLDTASARAFLAEYVELP</sequence>
<evidence type="ECO:0000256" key="2">
    <source>
        <dbReference type="RuleBase" id="RU363034"/>
    </source>
</evidence>
<dbReference type="Gene3D" id="2.40.10.10">
    <property type="entry name" value="Trypsin-like serine proteases"/>
    <property type="match status" value="1"/>
</dbReference>
<dbReference type="GO" id="GO:0006508">
    <property type="term" value="P:proteolysis"/>
    <property type="evidence" value="ECO:0007669"/>
    <property type="project" value="UniProtKB-KW"/>
</dbReference>
<reference evidence="5 6" key="1">
    <citation type="submission" date="2016-11" db="EMBL/GenBank/DDBJ databases">
        <authorList>
            <person name="Jaros S."/>
            <person name="Januszkiewicz K."/>
            <person name="Wedrychowicz H."/>
        </authorList>
    </citation>
    <scope>NUCLEOTIDE SEQUENCE [LARGE SCALE GENOMIC DNA]</scope>
    <source>
        <strain evidence="5 6">DSM 45408</strain>
    </source>
</reference>
<dbReference type="PRINTS" id="PR00722">
    <property type="entry name" value="CHYMOTRYPSIN"/>
</dbReference>
<dbReference type="OrthoDB" id="3657335at2"/>
<organism evidence="5 6">
    <name type="scientific">Geodermatophilus nigrescens</name>
    <dbReference type="NCBI Taxonomy" id="1070870"/>
    <lineage>
        <taxon>Bacteria</taxon>
        <taxon>Bacillati</taxon>
        <taxon>Actinomycetota</taxon>
        <taxon>Actinomycetes</taxon>
        <taxon>Geodermatophilales</taxon>
        <taxon>Geodermatophilaceae</taxon>
        <taxon>Geodermatophilus</taxon>
    </lineage>
</organism>
<evidence type="ECO:0000256" key="1">
    <source>
        <dbReference type="ARBA" id="ARBA00023157"/>
    </source>
</evidence>
<keyword evidence="3" id="KW-0732">Signal</keyword>
<dbReference type="InterPro" id="IPR018114">
    <property type="entry name" value="TRYPSIN_HIS"/>
</dbReference>
<dbReference type="SMART" id="SM00020">
    <property type="entry name" value="Tryp_SPc"/>
    <property type="match status" value="1"/>
</dbReference>
<dbReference type="PROSITE" id="PS50240">
    <property type="entry name" value="TRYPSIN_DOM"/>
    <property type="match status" value="1"/>
</dbReference>
<dbReference type="InterPro" id="IPR043504">
    <property type="entry name" value="Peptidase_S1_PA_chymotrypsin"/>
</dbReference>
<keyword evidence="6" id="KW-1185">Reference proteome</keyword>
<keyword evidence="2" id="KW-0378">Hydrolase</keyword>
<keyword evidence="2" id="KW-0645">Protease</keyword>
<dbReference type="InterPro" id="IPR006311">
    <property type="entry name" value="TAT_signal"/>
</dbReference>
<dbReference type="PROSITE" id="PS51318">
    <property type="entry name" value="TAT"/>
    <property type="match status" value="1"/>
</dbReference>
<proteinExistence type="predicted"/>
<name>A0A1M5ETM5_9ACTN</name>
<protein>
    <submittedName>
        <fullName evidence="5">Trypsin</fullName>
    </submittedName>
</protein>
<dbReference type="EMBL" id="FQVX01000001">
    <property type="protein sequence ID" value="SHF82557.1"/>
    <property type="molecule type" value="Genomic_DNA"/>
</dbReference>
<dbReference type="PANTHER" id="PTHR24260">
    <property type="match status" value="1"/>
</dbReference>
<dbReference type="InterPro" id="IPR001254">
    <property type="entry name" value="Trypsin_dom"/>
</dbReference>
<feature type="chain" id="PRO_5012951464" evidence="3">
    <location>
        <begin position="27"/>
        <end position="271"/>
    </location>
</feature>
<evidence type="ECO:0000313" key="5">
    <source>
        <dbReference type="EMBL" id="SHF82557.1"/>
    </source>
</evidence>
<dbReference type="Pfam" id="PF00089">
    <property type="entry name" value="Trypsin"/>
    <property type="match status" value="1"/>
</dbReference>
<gene>
    <name evidence="5" type="ORF">SAMN05444351_0931</name>
</gene>
<dbReference type="STRING" id="1070870.SAMN05444351_0931"/>
<dbReference type="GO" id="GO:0004252">
    <property type="term" value="F:serine-type endopeptidase activity"/>
    <property type="evidence" value="ECO:0007669"/>
    <property type="project" value="InterPro"/>
</dbReference>
<dbReference type="InterPro" id="IPR009003">
    <property type="entry name" value="Peptidase_S1_PA"/>
</dbReference>
<feature type="signal peptide" evidence="3">
    <location>
        <begin position="1"/>
        <end position="26"/>
    </location>
</feature>
<dbReference type="InterPro" id="IPR051333">
    <property type="entry name" value="CLIP_Serine_Protease"/>
</dbReference>
<dbReference type="SUPFAM" id="SSF50494">
    <property type="entry name" value="Trypsin-like serine proteases"/>
    <property type="match status" value="1"/>
</dbReference>
<dbReference type="PROSITE" id="PS00135">
    <property type="entry name" value="TRYPSIN_SER"/>
    <property type="match status" value="1"/>
</dbReference>